<accession>A0A4R2HEN8</accession>
<evidence type="ECO:0008006" key="4">
    <source>
        <dbReference type="Google" id="ProtNLM"/>
    </source>
</evidence>
<dbReference type="OrthoDB" id="3825993at2"/>
<keyword evidence="1" id="KW-0472">Membrane</keyword>
<gene>
    <name evidence="2" type="ORF">EV652_108263</name>
</gene>
<keyword evidence="3" id="KW-1185">Reference proteome</keyword>
<evidence type="ECO:0000256" key="1">
    <source>
        <dbReference type="SAM" id="Phobius"/>
    </source>
</evidence>
<proteinExistence type="predicted"/>
<reference evidence="2 3" key="1">
    <citation type="journal article" date="2015" name="Stand. Genomic Sci.">
        <title>Genomic Encyclopedia of Bacterial and Archaeal Type Strains, Phase III: the genomes of soil and plant-associated and newly described type strains.</title>
        <authorList>
            <person name="Whitman W.B."/>
            <person name="Woyke T."/>
            <person name="Klenk H.P."/>
            <person name="Zhou Y."/>
            <person name="Lilburn T.G."/>
            <person name="Beck B.J."/>
            <person name="De Vos P."/>
            <person name="Vandamme P."/>
            <person name="Eisen J.A."/>
            <person name="Garrity G."/>
            <person name="Hugenholtz P."/>
            <person name="Kyrpides N.C."/>
        </authorList>
    </citation>
    <scope>NUCLEOTIDE SEQUENCE [LARGE SCALE GENOMIC DNA]</scope>
    <source>
        <strain evidence="2 3">VKM Ac-2572</strain>
    </source>
</reference>
<keyword evidence="1" id="KW-1133">Transmembrane helix</keyword>
<sequence length="212" mass="23787">MESLDDVIDAMIADRVIHRHRRKWLIAIALVVVLALVILATGGWKEKVGRSVPTLTAPATVESGKWEYNFTKAEIRVRKKSEYREAEAELRVYFDLKNIDSEEQTSDSLQGKLLVFVPGGGQDYVDSNGANCRGELNWVIVYGLPPENCYTTFKVPADFTSDLVEIGVQGERYESDNGLLGADEDPYWHNERPDAVVQLKPAVVDVTEEDDK</sequence>
<dbReference type="AlphaFoldDB" id="A0A4R2HEN8"/>
<comment type="caution">
    <text evidence="2">The sequence shown here is derived from an EMBL/GenBank/DDBJ whole genome shotgun (WGS) entry which is preliminary data.</text>
</comment>
<name>A0A4R2HEN8_9ACTN</name>
<feature type="transmembrane region" description="Helical" evidence="1">
    <location>
        <begin position="24"/>
        <end position="44"/>
    </location>
</feature>
<organism evidence="2 3">
    <name type="scientific">Kribbella steppae</name>
    <dbReference type="NCBI Taxonomy" id="2512223"/>
    <lineage>
        <taxon>Bacteria</taxon>
        <taxon>Bacillati</taxon>
        <taxon>Actinomycetota</taxon>
        <taxon>Actinomycetes</taxon>
        <taxon>Propionibacteriales</taxon>
        <taxon>Kribbellaceae</taxon>
        <taxon>Kribbella</taxon>
    </lineage>
</organism>
<keyword evidence="1" id="KW-0812">Transmembrane</keyword>
<dbReference type="EMBL" id="SLWN01000008">
    <property type="protein sequence ID" value="TCO24730.1"/>
    <property type="molecule type" value="Genomic_DNA"/>
</dbReference>
<dbReference type="Proteomes" id="UP000294508">
    <property type="component" value="Unassembled WGS sequence"/>
</dbReference>
<protein>
    <recommendedName>
        <fullName evidence="4">DUF4352 domain-containing protein</fullName>
    </recommendedName>
</protein>
<evidence type="ECO:0000313" key="2">
    <source>
        <dbReference type="EMBL" id="TCO24730.1"/>
    </source>
</evidence>
<dbReference type="RefSeq" id="WP_132211546.1">
    <property type="nucleotide sequence ID" value="NZ_SLWN01000008.1"/>
</dbReference>
<evidence type="ECO:0000313" key="3">
    <source>
        <dbReference type="Proteomes" id="UP000294508"/>
    </source>
</evidence>